<dbReference type="Proteomes" id="UP000183832">
    <property type="component" value="Unassembled WGS sequence"/>
</dbReference>
<feature type="region of interest" description="Disordered" evidence="1">
    <location>
        <begin position="1"/>
        <end position="81"/>
    </location>
</feature>
<evidence type="ECO:0000256" key="1">
    <source>
        <dbReference type="SAM" id="MobiDB-lite"/>
    </source>
</evidence>
<evidence type="ECO:0000313" key="3">
    <source>
        <dbReference type="Proteomes" id="UP000183832"/>
    </source>
</evidence>
<accession>A0A1J1HIA8</accession>
<evidence type="ECO:0000313" key="2">
    <source>
        <dbReference type="EMBL" id="CRK86206.1"/>
    </source>
</evidence>
<proteinExistence type="predicted"/>
<feature type="compositionally biased region" description="Acidic residues" evidence="1">
    <location>
        <begin position="13"/>
        <end position="31"/>
    </location>
</feature>
<feature type="compositionally biased region" description="Basic and acidic residues" evidence="1">
    <location>
        <begin position="32"/>
        <end position="45"/>
    </location>
</feature>
<name>A0A1J1HIA8_9DIPT</name>
<dbReference type="EMBL" id="CVRI01000001">
    <property type="protein sequence ID" value="CRK86206.1"/>
    <property type="molecule type" value="Genomic_DNA"/>
</dbReference>
<dbReference type="AlphaFoldDB" id="A0A1J1HIA8"/>
<keyword evidence="3" id="KW-1185">Reference proteome</keyword>
<gene>
    <name evidence="2" type="ORF">CLUMA_CG000260</name>
</gene>
<organism evidence="2 3">
    <name type="scientific">Clunio marinus</name>
    <dbReference type="NCBI Taxonomy" id="568069"/>
    <lineage>
        <taxon>Eukaryota</taxon>
        <taxon>Metazoa</taxon>
        <taxon>Ecdysozoa</taxon>
        <taxon>Arthropoda</taxon>
        <taxon>Hexapoda</taxon>
        <taxon>Insecta</taxon>
        <taxon>Pterygota</taxon>
        <taxon>Neoptera</taxon>
        <taxon>Endopterygota</taxon>
        <taxon>Diptera</taxon>
        <taxon>Nematocera</taxon>
        <taxon>Chironomoidea</taxon>
        <taxon>Chironomidae</taxon>
        <taxon>Clunio</taxon>
    </lineage>
</organism>
<reference evidence="2 3" key="1">
    <citation type="submission" date="2015-04" db="EMBL/GenBank/DDBJ databases">
        <authorList>
            <person name="Syromyatnikov M.Y."/>
            <person name="Popov V.N."/>
        </authorList>
    </citation>
    <scope>NUCLEOTIDE SEQUENCE [LARGE SCALE GENOMIC DNA]</scope>
</reference>
<sequence length="81" mass="8874">MSKSASKKHQEAEAEIVNDDNNDFNLSEDEEGSNKENDVGEKENNESSMVGETNNSLSMSVVDHPMSPHLPLNEESLAKSP</sequence>
<protein>
    <submittedName>
        <fullName evidence="2">CLUMA_CG000260, isoform A</fullName>
    </submittedName>
</protein>
<feature type="compositionally biased region" description="Polar residues" evidence="1">
    <location>
        <begin position="46"/>
        <end position="59"/>
    </location>
</feature>